<comment type="caution">
    <text evidence="2">The sequence shown here is derived from an EMBL/GenBank/DDBJ whole genome shotgun (WGS) entry which is preliminary data.</text>
</comment>
<protein>
    <recommendedName>
        <fullName evidence="4">DB module</fullName>
    </recommendedName>
</protein>
<dbReference type="PANTHER" id="PTHR34401:SF3">
    <property type="entry name" value="DB DOMAIN-CONTAINING PROTEIN"/>
    <property type="match status" value="1"/>
</dbReference>
<keyword evidence="1" id="KW-0732">Signal</keyword>
<accession>A0ABR1E5B0</accession>
<dbReference type="PANTHER" id="PTHR34401">
    <property type="entry name" value="PROTEIN CBG12388-RELATED"/>
    <property type="match status" value="1"/>
</dbReference>
<evidence type="ECO:0000313" key="2">
    <source>
        <dbReference type="EMBL" id="KAK6757859.1"/>
    </source>
</evidence>
<gene>
    <name evidence="2" type="primary">Necator_chrV.g20382</name>
    <name evidence="2" type="ORF">RB195_015589</name>
</gene>
<keyword evidence="3" id="KW-1185">Reference proteome</keyword>
<reference evidence="2 3" key="1">
    <citation type="submission" date="2023-08" db="EMBL/GenBank/DDBJ databases">
        <title>A Necator americanus chromosomal reference genome.</title>
        <authorList>
            <person name="Ilik V."/>
            <person name="Petrzelkova K.J."/>
            <person name="Pardy F."/>
            <person name="Fuh T."/>
            <person name="Niatou-Singa F.S."/>
            <person name="Gouil Q."/>
            <person name="Baker L."/>
            <person name="Ritchie M.E."/>
            <person name="Jex A.R."/>
            <person name="Gazzola D."/>
            <person name="Li H."/>
            <person name="Toshio Fujiwara R."/>
            <person name="Zhan B."/>
            <person name="Aroian R.V."/>
            <person name="Pafco B."/>
            <person name="Schwarz E.M."/>
        </authorList>
    </citation>
    <scope>NUCLEOTIDE SEQUENCE [LARGE SCALE GENOMIC DNA]</scope>
    <source>
        <strain evidence="2 3">Aroian</strain>
        <tissue evidence="2">Whole animal</tissue>
    </source>
</reference>
<evidence type="ECO:0008006" key="4">
    <source>
        <dbReference type="Google" id="ProtNLM"/>
    </source>
</evidence>
<feature type="signal peptide" evidence="1">
    <location>
        <begin position="1"/>
        <end position="16"/>
    </location>
</feature>
<evidence type="ECO:0000256" key="1">
    <source>
        <dbReference type="SAM" id="SignalP"/>
    </source>
</evidence>
<proteinExistence type="predicted"/>
<sequence length="209" mass="23258">MFNVILLLCITALTYGHRIRQCTCNEIQPCSNVDARTIFTCADKCQVKGHVAKSGVSYPALRMCYQEIESTINAVFGCVRDKLSNSCSKVPPPLTVRQFNPTLFKVELIKEVITQLKASGIKHEVIKYFLEEKEYSKCRLECFSDEALKCLRERRCGLVLPSNRDLVLILKQCALPNGMGTAGFRKLCRCKVKAGAASLANICGKIVVS</sequence>
<dbReference type="EMBL" id="JAVFWL010000005">
    <property type="protein sequence ID" value="KAK6757859.1"/>
    <property type="molecule type" value="Genomic_DNA"/>
</dbReference>
<name>A0ABR1E5B0_NECAM</name>
<feature type="chain" id="PRO_5046380739" description="DB module" evidence="1">
    <location>
        <begin position="17"/>
        <end position="209"/>
    </location>
</feature>
<organism evidence="2 3">
    <name type="scientific">Necator americanus</name>
    <name type="common">Human hookworm</name>
    <dbReference type="NCBI Taxonomy" id="51031"/>
    <lineage>
        <taxon>Eukaryota</taxon>
        <taxon>Metazoa</taxon>
        <taxon>Ecdysozoa</taxon>
        <taxon>Nematoda</taxon>
        <taxon>Chromadorea</taxon>
        <taxon>Rhabditida</taxon>
        <taxon>Rhabditina</taxon>
        <taxon>Rhabditomorpha</taxon>
        <taxon>Strongyloidea</taxon>
        <taxon>Ancylostomatidae</taxon>
        <taxon>Bunostominae</taxon>
        <taxon>Necator</taxon>
    </lineage>
</organism>
<dbReference type="Proteomes" id="UP001303046">
    <property type="component" value="Unassembled WGS sequence"/>
</dbReference>
<evidence type="ECO:0000313" key="3">
    <source>
        <dbReference type="Proteomes" id="UP001303046"/>
    </source>
</evidence>